<reference evidence="3 4" key="1">
    <citation type="submission" date="2020-02" db="EMBL/GenBank/DDBJ databases">
        <title>Acidophilic actinobacteria isolated from forest soil.</title>
        <authorList>
            <person name="Golinska P."/>
        </authorList>
    </citation>
    <scope>NUCLEOTIDE SEQUENCE [LARGE SCALE GENOMIC DNA]</scope>
    <source>
        <strain evidence="3 4">NL8</strain>
    </source>
</reference>
<name>A0ABS5KYV7_9ACTN</name>
<evidence type="ECO:0000313" key="3">
    <source>
        <dbReference type="EMBL" id="MBS2551261.1"/>
    </source>
</evidence>
<sequence length="250" mass="25372">MTSEPTPTRRPITTVRISTVALLGIVAAIAVPAGATALVVSGSVTEKTEQVDINQAGPVEKIVVSDTDSSVHITGSAAVPGVTGHATLQWGELGGDSHPVSLGQSLANGVLTLSKVCDNGECGTADIDIQVPSSVSVQVVTTNGGVQVSNVSGSVNLKTTNGGITADRLGGGDTYLKTTNAPIKAAFVGGPKNITALTTNSPVDITTDGRTSYFDDVQTTNGDPNLEDGSDRHSPNLITVRTTNSPVTVK</sequence>
<protein>
    <submittedName>
        <fullName evidence="3">DUF4097 family beta strand repeat protein</fullName>
    </submittedName>
</protein>
<dbReference type="RefSeq" id="WP_212015546.1">
    <property type="nucleotide sequence ID" value="NZ_JAAFYZ010000132.1"/>
</dbReference>
<feature type="transmembrane region" description="Helical" evidence="2">
    <location>
        <begin position="20"/>
        <end position="40"/>
    </location>
</feature>
<evidence type="ECO:0000256" key="2">
    <source>
        <dbReference type="SAM" id="Phobius"/>
    </source>
</evidence>
<comment type="caution">
    <text evidence="3">The sequence shown here is derived from an EMBL/GenBank/DDBJ whole genome shotgun (WGS) entry which is preliminary data.</text>
</comment>
<gene>
    <name evidence="3" type="ORF">KGQ19_30770</name>
</gene>
<proteinExistence type="predicted"/>
<keyword evidence="4" id="KW-1185">Reference proteome</keyword>
<evidence type="ECO:0000313" key="4">
    <source>
        <dbReference type="Proteomes" id="UP000730482"/>
    </source>
</evidence>
<feature type="region of interest" description="Disordered" evidence="1">
    <location>
        <begin position="219"/>
        <end position="250"/>
    </location>
</feature>
<feature type="compositionally biased region" description="Polar residues" evidence="1">
    <location>
        <begin position="236"/>
        <end position="250"/>
    </location>
</feature>
<evidence type="ECO:0000256" key="1">
    <source>
        <dbReference type="SAM" id="MobiDB-lite"/>
    </source>
</evidence>
<accession>A0ABS5KYV7</accession>
<dbReference type="EMBL" id="JAAFYZ010000132">
    <property type="protein sequence ID" value="MBS2551261.1"/>
    <property type="molecule type" value="Genomic_DNA"/>
</dbReference>
<keyword evidence="2" id="KW-0812">Transmembrane</keyword>
<keyword evidence="2" id="KW-1133">Transmembrane helix</keyword>
<keyword evidence="2" id="KW-0472">Membrane</keyword>
<organism evidence="3 4">
    <name type="scientific">Catenulispora pinistramenti</name>
    <dbReference type="NCBI Taxonomy" id="2705254"/>
    <lineage>
        <taxon>Bacteria</taxon>
        <taxon>Bacillati</taxon>
        <taxon>Actinomycetota</taxon>
        <taxon>Actinomycetes</taxon>
        <taxon>Catenulisporales</taxon>
        <taxon>Catenulisporaceae</taxon>
        <taxon>Catenulispora</taxon>
    </lineage>
</organism>
<dbReference type="Proteomes" id="UP000730482">
    <property type="component" value="Unassembled WGS sequence"/>
</dbReference>